<sequence length="138" mass="15771">MKNLGTVHRVQFRAVFTTAVLSPMNGRQSPRPKGGYTYAVPFKQLEKLTKVTRNSKGQRVDSYLSVDESLMKQVKSYNLCHWLFLRGECKGCSRGKHSFHQLSDVEFDALWLLARQGSCWKEHRGICDDALCIYSHCG</sequence>
<proteinExistence type="predicted"/>
<evidence type="ECO:0008006" key="3">
    <source>
        <dbReference type="Google" id="ProtNLM"/>
    </source>
</evidence>
<evidence type="ECO:0000313" key="1">
    <source>
        <dbReference type="EMBL" id="KEF50832.1"/>
    </source>
</evidence>
<organism evidence="1 2">
    <name type="scientific">Exophiala aquamarina CBS 119918</name>
    <dbReference type="NCBI Taxonomy" id="1182545"/>
    <lineage>
        <taxon>Eukaryota</taxon>
        <taxon>Fungi</taxon>
        <taxon>Dikarya</taxon>
        <taxon>Ascomycota</taxon>
        <taxon>Pezizomycotina</taxon>
        <taxon>Eurotiomycetes</taxon>
        <taxon>Chaetothyriomycetidae</taxon>
        <taxon>Chaetothyriales</taxon>
        <taxon>Herpotrichiellaceae</taxon>
        <taxon>Exophiala</taxon>
    </lineage>
</organism>
<dbReference type="EMBL" id="AMGV01000073">
    <property type="protein sequence ID" value="KEF50832.1"/>
    <property type="molecule type" value="Genomic_DNA"/>
</dbReference>
<dbReference type="VEuPathDB" id="FungiDB:A1O9_13119"/>
<reference evidence="1 2" key="1">
    <citation type="submission" date="2013-03" db="EMBL/GenBank/DDBJ databases">
        <title>The Genome Sequence of Exophiala aquamarina CBS 119918.</title>
        <authorList>
            <consortium name="The Broad Institute Genomics Platform"/>
            <person name="Cuomo C."/>
            <person name="de Hoog S."/>
            <person name="Gorbushina A."/>
            <person name="Walker B."/>
            <person name="Young S.K."/>
            <person name="Zeng Q."/>
            <person name="Gargeya S."/>
            <person name="Fitzgerald M."/>
            <person name="Haas B."/>
            <person name="Abouelleil A."/>
            <person name="Allen A.W."/>
            <person name="Alvarado L."/>
            <person name="Arachchi H.M."/>
            <person name="Berlin A.M."/>
            <person name="Chapman S.B."/>
            <person name="Gainer-Dewar J."/>
            <person name="Goldberg J."/>
            <person name="Griggs A."/>
            <person name="Gujja S."/>
            <person name="Hansen M."/>
            <person name="Howarth C."/>
            <person name="Imamovic A."/>
            <person name="Ireland A."/>
            <person name="Larimer J."/>
            <person name="McCowan C."/>
            <person name="Murphy C."/>
            <person name="Pearson M."/>
            <person name="Poon T.W."/>
            <person name="Priest M."/>
            <person name="Roberts A."/>
            <person name="Saif S."/>
            <person name="Shea T."/>
            <person name="Sisk P."/>
            <person name="Sykes S."/>
            <person name="Wortman J."/>
            <person name="Nusbaum C."/>
            <person name="Birren B."/>
        </authorList>
    </citation>
    <scope>NUCLEOTIDE SEQUENCE [LARGE SCALE GENOMIC DNA]</scope>
    <source>
        <strain evidence="1 2">CBS 119918</strain>
    </source>
</reference>
<dbReference type="HOGENOM" id="CLU_1855277_0_0_1"/>
<evidence type="ECO:0000313" key="2">
    <source>
        <dbReference type="Proteomes" id="UP000027920"/>
    </source>
</evidence>
<protein>
    <recommendedName>
        <fullName evidence="3">C3H1-type domain-containing protein</fullName>
    </recommendedName>
</protein>
<dbReference type="OrthoDB" id="2270193at2759"/>
<dbReference type="PANTHER" id="PTHR37543:SF1">
    <property type="entry name" value="CCCH ZINC FINGER DNA BINDING PROTEIN (AFU_ORTHOLOGUE AFUA_5G12760)"/>
    <property type="match status" value="1"/>
</dbReference>
<gene>
    <name evidence="1" type="ORF">A1O9_13119</name>
</gene>
<dbReference type="Proteomes" id="UP000027920">
    <property type="component" value="Unassembled WGS sequence"/>
</dbReference>
<accession>A0A072NTZ5</accession>
<keyword evidence="2" id="KW-1185">Reference proteome</keyword>
<dbReference type="STRING" id="1182545.A0A072NTZ5"/>
<dbReference type="AlphaFoldDB" id="A0A072NTZ5"/>
<comment type="caution">
    <text evidence="1">The sequence shown here is derived from an EMBL/GenBank/DDBJ whole genome shotgun (WGS) entry which is preliminary data.</text>
</comment>
<dbReference type="GeneID" id="25288010"/>
<dbReference type="PANTHER" id="PTHR37543">
    <property type="entry name" value="CCCH ZINC FINGER DNA BINDING PROTEIN (AFU_ORTHOLOGUE AFUA_5G12760)"/>
    <property type="match status" value="1"/>
</dbReference>
<dbReference type="RefSeq" id="XP_013253422.1">
    <property type="nucleotide sequence ID" value="XM_013397968.1"/>
</dbReference>
<name>A0A072NTZ5_9EURO</name>